<keyword evidence="2" id="KW-1185">Reference proteome</keyword>
<evidence type="ECO:0000313" key="2">
    <source>
        <dbReference type="Proteomes" id="UP000318733"/>
    </source>
</evidence>
<organism evidence="1 2">
    <name type="scientific">Mucilaginibacter corticis</name>
    <dbReference type="NCBI Taxonomy" id="2597670"/>
    <lineage>
        <taxon>Bacteria</taxon>
        <taxon>Pseudomonadati</taxon>
        <taxon>Bacteroidota</taxon>
        <taxon>Sphingobacteriia</taxon>
        <taxon>Sphingobacteriales</taxon>
        <taxon>Sphingobacteriaceae</taxon>
        <taxon>Mucilaginibacter</taxon>
    </lineage>
</organism>
<accession>A0A556MT76</accession>
<sequence>MPITNLLAQVLPDVQKSFEQYHSTQLQEKLFVHTDKNTYTVGELMWIKIYCVDGIAHKPLDFSKVAYIEVLDGEHRPVLQAKISMQNGTGNGSVYLPVTLPSGNFSLRAYTSWMKNFSPDYYYNKQLIIINPLKSPDKQVAISSTDYDIQFFPEGGNLVNGITSTVGFKMADQWGKGLPFVGAVIDEKNDTVVKFKPLKFGIGHFSFKPNSSKTYKAIIDIGGKIIQKNLPAINSNGYVMSVKNDGNDILSVTVNTNLPTENVYLFTHTHNVIKEVDAATTDNGVAHFNIAKSKLGDGISQLTLFNNARKPVAERLYFKRPAKTLAINGGTEQQQYAVRKKVAVNINAASKNGDPAMADLSLSVYRLDSLQHPFTDDISSSIWLSSDLKGYVESPGYYFQQASAENDEAIDNLMLTQGWRKFNWNDVLTNKQPAFNFLPEHNGPIVTAQVTNNTNKAAQNVLAYLSIPGKRIQLYTSVSDSLGRLIFNMKNFYGPGELVLQPNTTIDTTYHFEIKSPFSDQYDKINLPPFTVTAAMQPLFKELSRNMQVQNIYNAAKARQFYDPEVDSTAFFGPPYKTYLLDYYTRFATIDEVLREYISEVNIRHTKNDAHIMIHMGTEYLSPYNPMVMLDGVPFFNMKKVFSFDPFKIYKLETVPYTYYYGATDEDGILSFSTFKGDLGGTEIDPHAVIVDYDGLELQRQFYSPQYDTEKAYNSLMPDFRNLLYWSPDVKTDAQGKNNISFYTSDLPGRYIGIIQGFTANGETGSQYFMFDVTK</sequence>
<dbReference type="Gene3D" id="2.60.40.1930">
    <property type="match status" value="1"/>
</dbReference>
<reference evidence="1 2" key="1">
    <citation type="submission" date="2019-07" db="EMBL/GenBank/DDBJ databases">
        <authorList>
            <person name="Huq M.A."/>
        </authorList>
    </citation>
    <scope>NUCLEOTIDE SEQUENCE [LARGE SCALE GENOMIC DNA]</scope>
    <source>
        <strain evidence="1 2">MAH-19</strain>
    </source>
</reference>
<proteinExistence type="predicted"/>
<dbReference type="Proteomes" id="UP000318733">
    <property type="component" value="Unassembled WGS sequence"/>
</dbReference>
<name>A0A556MT76_9SPHI</name>
<dbReference type="RefSeq" id="WP_144246573.1">
    <property type="nucleotide sequence ID" value="NZ_VLPK01000001.1"/>
</dbReference>
<dbReference type="OrthoDB" id="609485at2"/>
<dbReference type="AlphaFoldDB" id="A0A556MT76"/>
<evidence type="ECO:0008006" key="3">
    <source>
        <dbReference type="Google" id="ProtNLM"/>
    </source>
</evidence>
<protein>
    <recommendedName>
        <fullName evidence="3">Macroglobulin domain-containing protein</fullName>
    </recommendedName>
</protein>
<comment type="caution">
    <text evidence="1">The sequence shown here is derived from an EMBL/GenBank/DDBJ whole genome shotgun (WGS) entry which is preliminary data.</text>
</comment>
<gene>
    <name evidence="1" type="ORF">FO440_02110</name>
</gene>
<evidence type="ECO:0000313" key="1">
    <source>
        <dbReference type="EMBL" id="TSJ43008.1"/>
    </source>
</evidence>
<dbReference type="EMBL" id="VLPK01000001">
    <property type="protein sequence ID" value="TSJ43008.1"/>
    <property type="molecule type" value="Genomic_DNA"/>
</dbReference>